<feature type="domain" description="Fatty acid desaturase" evidence="13">
    <location>
        <begin position="114"/>
        <end position="338"/>
    </location>
</feature>
<evidence type="ECO:0000256" key="3">
    <source>
        <dbReference type="ARBA" id="ARBA00022475"/>
    </source>
</evidence>
<comment type="subcellular location">
    <subcellularLocation>
        <location evidence="1">Cell inner membrane</location>
        <topology evidence="1">Multi-pass membrane protein</topology>
    </subcellularLocation>
</comment>
<dbReference type="RefSeq" id="WP_377685058.1">
    <property type="nucleotide sequence ID" value="NZ_JBHMDZ010000006.1"/>
</dbReference>
<comment type="similarity">
    <text evidence="2">Belongs to the fatty acid desaturase type 1 family. AlkB subfamily.</text>
</comment>
<keyword evidence="4" id="KW-0997">Cell inner membrane</keyword>
<proteinExistence type="inferred from homology"/>
<keyword evidence="7 12" id="KW-1133">Transmembrane helix</keyword>
<reference evidence="15" key="1">
    <citation type="journal article" date="2019" name="Int. J. Syst. Evol. Microbiol.">
        <title>The Global Catalogue of Microorganisms (GCM) 10K type strain sequencing project: providing services to taxonomists for standard genome sequencing and annotation.</title>
        <authorList>
            <consortium name="The Broad Institute Genomics Platform"/>
            <consortium name="The Broad Institute Genome Sequencing Center for Infectious Disease"/>
            <person name="Wu L."/>
            <person name="Ma J."/>
        </authorList>
    </citation>
    <scope>NUCLEOTIDE SEQUENCE [LARGE SCALE GENOMIC DNA]</scope>
    <source>
        <strain evidence="15">CECT 8482</strain>
    </source>
</reference>
<name>A0ABT8DBE0_9RHOB</name>
<keyword evidence="10" id="KW-0503">Monooxygenase</keyword>
<organism evidence="14 15">
    <name type="scientific">Paracoccus cavernae</name>
    <dbReference type="NCBI Taxonomy" id="1571207"/>
    <lineage>
        <taxon>Bacteria</taxon>
        <taxon>Pseudomonadati</taxon>
        <taxon>Pseudomonadota</taxon>
        <taxon>Alphaproteobacteria</taxon>
        <taxon>Rhodobacterales</taxon>
        <taxon>Paracoccaceae</taxon>
        <taxon>Paracoccus</taxon>
    </lineage>
</organism>
<evidence type="ECO:0000256" key="4">
    <source>
        <dbReference type="ARBA" id="ARBA00022519"/>
    </source>
</evidence>
<keyword evidence="6" id="KW-0479">Metal-binding</keyword>
<evidence type="ECO:0000256" key="7">
    <source>
        <dbReference type="ARBA" id="ARBA00022989"/>
    </source>
</evidence>
<evidence type="ECO:0000256" key="11">
    <source>
        <dbReference type="ARBA" id="ARBA00023136"/>
    </source>
</evidence>
<feature type="transmembrane region" description="Helical" evidence="12">
    <location>
        <begin position="12"/>
        <end position="33"/>
    </location>
</feature>
<keyword evidence="15" id="KW-1185">Reference proteome</keyword>
<evidence type="ECO:0000256" key="8">
    <source>
        <dbReference type="ARBA" id="ARBA00023002"/>
    </source>
</evidence>
<keyword evidence="5 12" id="KW-0812">Transmembrane</keyword>
<feature type="transmembrane region" description="Helical" evidence="12">
    <location>
        <begin position="112"/>
        <end position="130"/>
    </location>
</feature>
<evidence type="ECO:0000256" key="9">
    <source>
        <dbReference type="ARBA" id="ARBA00023004"/>
    </source>
</evidence>
<keyword evidence="11 12" id="KW-0472">Membrane</keyword>
<protein>
    <submittedName>
        <fullName evidence="14">Alkane 1-monooxygenase</fullName>
    </submittedName>
</protein>
<gene>
    <name evidence="14" type="ORF">QWZ10_18385</name>
</gene>
<evidence type="ECO:0000256" key="2">
    <source>
        <dbReference type="ARBA" id="ARBA00010823"/>
    </source>
</evidence>
<accession>A0ABT8DBE0</accession>
<feature type="transmembrane region" description="Helical" evidence="12">
    <location>
        <begin position="221"/>
        <end position="241"/>
    </location>
</feature>
<dbReference type="CDD" id="cd03512">
    <property type="entry name" value="Alkane-hydroxylase"/>
    <property type="match status" value="1"/>
</dbReference>
<keyword evidence="3" id="KW-1003">Cell membrane</keyword>
<evidence type="ECO:0000256" key="6">
    <source>
        <dbReference type="ARBA" id="ARBA00022723"/>
    </source>
</evidence>
<evidence type="ECO:0000313" key="15">
    <source>
        <dbReference type="Proteomes" id="UP001243846"/>
    </source>
</evidence>
<dbReference type="Pfam" id="PF00487">
    <property type="entry name" value="FA_desaturase"/>
    <property type="match status" value="1"/>
</dbReference>
<dbReference type="PANTHER" id="PTHR38674">
    <property type="entry name" value="ALKANE 1-MONOOXYGENASE 1"/>
    <property type="match status" value="1"/>
</dbReference>
<evidence type="ECO:0000256" key="5">
    <source>
        <dbReference type="ARBA" id="ARBA00022692"/>
    </source>
</evidence>
<feature type="transmembrane region" description="Helical" evidence="12">
    <location>
        <begin position="80"/>
        <end position="100"/>
    </location>
</feature>
<evidence type="ECO:0000256" key="10">
    <source>
        <dbReference type="ARBA" id="ARBA00023033"/>
    </source>
</evidence>
<evidence type="ECO:0000259" key="13">
    <source>
        <dbReference type="Pfam" id="PF00487"/>
    </source>
</evidence>
<dbReference type="EMBL" id="JAUFRC010000001">
    <property type="protein sequence ID" value="MDN3713213.1"/>
    <property type="molecule type" value="Genomic_DNA"/>
</dbReference>
<sequence length="384" mass="44658">MSMPPRPAGFRHRLIDALPFWLSLGMVPLVVLAAARGGWWFLCLPAYAWYLVTFMDLILGRNEENPDPQTPEAQLYWYRAITLVWFPLQAALIFGAILYVTRAPHLGGLEKLGIFFGIGVASGTIGMVYAHELLHQRNNLERWLGDLLLASTLYSHFRTEHLLVHHSWVATPRDAVSARYNEGFFRYFLRVLRDCPASAWQVEAKRLARRGNRVWDLRNPFWRYGALQLGMLALALALGGWQGLFLFLWQAFVAIWQLELTNYVEHYGLTRKHLGEGRYEHVLPRHSWNAAHKASNWLLINLQRHSDHHYKPDRRFPLLQTYGADEAPQLPFGYPGMTFIAMIPPLWRRRMNPRVRAWRRQFYPEIDDWGPYSCAETPMPRGAL</sequence>
<evidence type="ECO:0000313" key="14">
    <source>
        <dbReference type="EMBL" id="MDN3713213.1"/>
    </source>
</evidence>
<dbReference type="InterPro" id="IPR033885">
    <property type="entry name" value="AlkB/XylM"/>
</dbReference>
<keyword evidence="9" id="KW-0408">Iron</keyword>
<keyword evidence="8" id="KW-0560">Oxidoreductase</keyword>
<dbReference type="Proteomes" id="UP001243846">
    <property type="component" value="Unassembled WGS sequence"/>
</dbReference>
<dbReference type="InterPro" id="IPR005804">
    <property type="entry name" value="FA_desaturase_dom"/>
</dbReference>
<dbReference type="PANTHER" id="PTHR38674:SF1">
    <property type="entry name" value="ALKANE 1-MONOOXYGENASE 1"/>
    <property type="match status" value="1"/>
</dbReference>
<evidence type="ECO:0000256" key="1">
    <source>
        <dbReference type="ARBA" id="ARBA00004429"/>
    </source>
</evidence>
<comment type="caution">
    <text evidence="14">The sequence shown here is derived from an EMBL/GenBank/DDBJ whole genome shotgun (WGS) entry which is preliminary data.</text>
</comment>
<evidence type="ECO:0000256" key="12">
    <source>
        <dbReference type="SAM" id="Phobius"/>
    </source>
</evidence>